<keyword evidence="1" id="KW-0442">Lipid degradation</keyword>
<proteinExistence type="predicted"/>
<evidence type="ECO:0000313" key="4">
    <source>
        <dbReference type="EMBL" id="OAY35056.1"/>
    </source>
</evidence>
<dbReference type="GO" id="GO:0016042">
    <property type="term" value="P:lipid catabolic process"/>
    <property type="evidence" value="ECO:0007669"/>
    <property type="project" value="UniProtKB-KW"/>
</dbReference>
<reference evidence="4" key="1">
    <citation type="submission" date="2016-02" db="EMBL/GenBank/DDBJ databases">
        <title>WGS assembly of Manihot esculenta.</title>
        <authorList>
            <person name="Bredeson J.V."/>
            <person name="Prochnik S.E."/>
            <person name="Lyons J.B."/>
            <person name="Schmutz J."/>
            <person name="Grimwood J."/>
            <person name="Vrebalov J."/>
            <person name="Bart R.S."/>
            <person name="Amuge T."/>
            <person name="Ferguson M.E."/>
            <person name="Green R."/>
            <person name="Putnam N."/>
            <person name="Stites J."/>
            <person name="Rounsley S."/>
            <person name="Rokhsar D.S."/>
        </authorList>
    </citation>
    <scope>NUCLEOTIDE SEQUENCE [LARGE SCALE GENOMIC DNA]</scope>
    <source>
        <tissue evidence="4">Leaf</tissue>
    </source>
</reference>
<accession>A0A2C9UUC6</accession>
<evidence type="ECO:0000259" key="3">
    <source>
        <dbReference type="Pfam" id="PF00561"/>
    </source>
</evidence>
<dbReference type="STRING" id="3983.A0A2C9UUC6"/>
<organism evidence="4">
    <name type="scientific">Manihot esculenta</name>
    <name type="common">Cassava</name>
    <name type="synonym">Jatropha manihot</name>
    <dbReference type="NCBI Taxonomy" id="3983"/>
    <lineage>
        <taxon>Eukaryota</taxon>
        <taxon>Viridiplantae</taxon>
        <taxon>Streptophyta</taxon>
        <taxon>Embryophyta</taxon>
        <taxon>Tracheophyta</taxon>
        <taxon>Spermatophyta</taxon>
        <taxon>Magnoliopsida</taxon>
        <taxon>eudicotyledons</taxon>
        <taxon>Gunneridae</taxon>
        <taxon>Pentapetalae</taxon>
        <taxon>rosids</taxon>
        <taxon>fabids</taxon>
        <taxon>Malpighiales</taxon>
        <taxon>Euphorbiaceae</taxon>
        <taxon>Crotonoideae</taxon>
        <taxon>Manihoteae</taxon>
        <taxon>Manihot</taxon>
    </lineage>
</organism>
<dbReference type="GO" id="GO:0016298">
    <property type="term" value="F:lipase activity"/>
    <property type="evidence" value="ECO:0000318"/>
    <property type="project" value="GO_Central"/>
</dbReference>
<name>A0A2C9UUC6_MANES</name>
<dbReference type="GO" id="GO:0006629">
    <property type="term" value="P:lipid metabolic process"/>
    <property type="evidence" value="ECO:0000318"/>
    <property type="project" value="GO_Central"/>
</dbReference>
<dbReference type="SUPFAM" id="SSF53474">
    <property type="entry name" value="alpha/beta-Hydrolases"/>
    <property type="match status" value="1"/>
</dbReference>
<keyword evidence="2" id="KW-0443">Lipid metabolism</keyword>
<gene>
    <name evidence="4" type="ORF">MANES_12G068600</name>
</gene>
<dbReference type="Gene3D" id="3.40.50.1820">
    <property type="entry name" value="alpha/beta hydrolase"/>
    <property type="match status" value="1"/>
</dbReference>
<sequence length="231" mass="25847">MFQYVHQQTGQKLHYVGHSLGTLTALAALSQEKLPNMLRSAALLSPIAYLNQITSLLTKAAADAFLAEDIYWLGLREFVPRGQATSKLLEAICSEPGVNCTNLWTAFTDNPSQPTATKNMIHLSQMIRTGTIAMYDYGNEEDNMKHYKQSTPPVYNMKSIPKDFPLFLSYGEKDSLSDPTDVGVLLQNLKDHDGDKLTVLSVENYAHLDFVEGVNANKLVYHPIMAFFKRN</sequence>
<protein>
    <recommendedName>
        <fullName evidence="3">AB hydrolase-1 domain-containing protein</fullName>
    </recommendedName>
</protein>
<evidence type="ECO:0000256" key="2">
    <source>
        <dbReference type="ARBA" id="ARBA00023098"/>
    </source>
</evidence>
<dbReference type="InterPro" id="IPR000073">
    <property type="entry name" value="AB_hydrolase_1"/>
</dbReference>
<feature type="domain" description="AB hydrolase-1" evidence="3">
    <location>
        <begin position="4"/>
        <end position="213"/>
    </location>
</feature>
<dbReference type="EMBL" id="CM004398">
    <property type="protein sequence ID" value="OAY35056.1"/>
    <property type="molecule type" value="Genomic_DNA"/>
</dbReference>
<dbReference type="InterPro" id="IPR029058">
    <property type="entry name" value="AB_hydrolase_fold"/>
</dbReference>
<dbReference type="AlphaFoldDB" id="A0A2C9UUC6"/>
<evidence type="ECO:0000256" key="1">
    <source>
        <dbReference type="ARBA" id="ARBA00022963"/>
    </source>
</evidence>
<dbReference type="Pfam" id="PF00561">
    <property type="entry name" value="Abhydrolase_1"/>
    <property type="match status" value="1"/>
</dbReference>
<dbReference type="PANTHER" id="PTHR11005">
    <property type="entry name" value="LYSOSOMAL ACID LIPASE-RELATED"/>
    <property type="match status" value="1"/>
</dbReference>